<dbReference type="EMBL" id="JBHTIU010000089">
    <property type="protein sequence ID" value="MFD0871819.1"/>
    <property type="molecule type" value="Genomic_DNA"/>
</dbReference>
<organism evidence="14 15">
    <name type="scientific">Paenibacillus residui</name>
    <dbReference type="NCBI Taxonomy" id="629724"/>
    <lineage>
        <taxon>Bacteria</taxon>
        <taxon>Bacillati</taxon>
        <taxon>Bacillota</taxon>
        <taxon>Bacilli</taxon>
        <taxon>Bacillales</taxon>
        <taxon>Paenibacillaceae</taxon>
        <taxon>Paenibacillus</taxon>
    </lineage>
</organism>
<feature type="domain" description="DNA polymerase III beta sliding clamp central" evidence="12">
    <location>
        <begin position="138"/>
        <end position="252"/>
    </location>
</feature>
<dbReference type="InterPro" id="IPR022635">
    <property type="entry name" value="DNA_polIII_beta_C"/>
</dbReference>
<comment type="subunit">
    <text evidence="10">Forms a ring-shaped head-to-tail homodimer around DNA.</text>
</comment>
<dbReference type="PANTHER" id="PTHR30478">
    <property type="entry name" value="DNA POLYMERASE III SUBUNIT BETA"/>
    <property type="match status" value="1"/>
</dbReference>
<protein>
    <recommendedName>
        <fullName evidence="3 10">Beta sliding clamp</fullName>
    </recommendedName>
</protein>
<keyword evidence="5 10" id="KW-0808">Transferase</keyword>
<gene>
    <name evidence="14" type="primary">dnaN</name>
    <name evidence="14" type="ORF">ACFQ03_22080</name>
</gene>
<dbReference type="CDD" id="cd00140">
    <property type="entry name" value="beta_clamp"/>
    <property type="match status" value="1"/>
</dbReference>
<evidence type="ECO:0000256" key="2">
    <source>
        <dbReference type="ARBA" id="ARBA00010752"/>
    </source>
</evidence>
<evidence type="ECO:0000259" key="11">
    <source>
        <dbReference type="Pfam" id="PF00712"/>
    </source>
</evidence>
<keyword evidence="7 10" id="KW-0235">DNA replication</keyword>
<dbReference type="Gene3D" id="3.70.10.10">
    <property type="match status" value="1"/>
</dbReference>
<keyword evidence="4 10" id="KW-0963">Cytoplasm</keyword>
<dbReference type="InterPro" id="IPR022637">
    <property type="entry name" value="DNA_polIII_beta_cen"/>
</dbReference>
<keyword evidence="15" id="KW-1185">Reference proteome</keyword>
<evidence type="ECO:0000256" key="5">
    <source>
        <dbReference type="ARBA" id="ARBA00022679"/>
    </source>
</evidence>
<dbReference type="SMART" id="SM00480">
    <property type="entry name" value="POL3Bc"/>
    <property type="match status" value="1"/>
</dbReference>
<accession>A0ABW3DHT4</accession>
<dbReference type="InterPro" id="IPR046938">
    <property type="entry name" value="DNA_clamp_sf"/>
</dbReference>
<comment type="subcellular location">
    <subcellularLocation>
        <location evidence="1 10">Cytoplasm</location>
    </subcellularLocation>
</comment>
<comment type="caution">
    <text evidence="14">The sequence shown here is derived from an EMBL/GenBank/DDBJ whole genome shotgun (WGS) entry which is preliminary data.</text>
</comment>
<dbReference type="GO" id="GO:0003887">
    <property type="term" value="F:DNA-directed DNA polymerase activity"/>
    <property type="evidence" value="ECO:0007669"/>
    <property type="project" value="UniProtKB-EC"/>
</dbReference>
<dbReference type="NCBIfam" id="TIGR00663">
    <property type="entry name" value="dnan"/>
    <property type="match status" value="1"/>
</dbReference>
<evidence type="ECO:0000256" key="10">
    <source>
        <dbReference type="PIRNR" id="PIRNR000804"/>
    </source>
</evidence>
<comment type="similarity">
    <text evidence="2 10">Belongs to the beta sliding clamp family.</text>
</comment>
<evidence type="ECO:0000313" key="14">
    <source>
        <dbReference type="EMBL" id="MFD0871819.1"/>
    </source>
</evidence>
<proteinExistence type="inferred from homology"/>
<dbReference type="SUPFAM" id="SSF55979">
    <property type="entry name" value="DNA clamp"/>
    <property type="match status" value="3"/>
</dbReference>
<evidence type="ECO:0000256" key="7">
    <source>
        <dbReference type="ARBA" id="ARBA00022705"/>
    </source>
</evidence>
<evidence type="ECO:0000256" key="1">
    <source>
        <dbReference type="ARBA" id="ARBA00004496"/>
    </source>
</evidence>
<dbReference type="PIRSF" id="PIRSF000804">
    <property type="entry name" value="DNA_pol_III_b"/>
    <property type="match status" value="1"/>
</dbReference>
<dbReference type="Gene3D" id="3.10.150.10">
    <property type="entry name" value="DNA Polymerase III, subunit A, domain 2"/>
    <property type="match status" value="1"/>
</dbReference>
<keyword evidence="6 10" id="KW-0548">Nucleotidyltransferase</keyword>
<evidence type="ECO:0000256" key="4">
    <source>
        <dbReference type="ARBA" id="ARBA00022490"/>
    </source>
</evidence>
<evidence type="ECO:0000256" key="6">
    <source>
        <dbReference type="ARBA" id="ARBA00022695"/>
    </source>
</evidence>
<evidence type="ECO:0000256" key="9">
    <source>
        <dbReference type="ARBA" id="ARBA00023125"/>
    </source>
</evidence>
<feature type="domain" description="DNA polymerase III beta sliding clamp N-terminal" evidence="11">
    <location>
        <begin position="1"/>
        <end position="127"/>
    </location>
</feature>
<keyword evidence="8 10" id="KW-0239">DNA-directed DNA polymerase</keyword>
<dbReference type="RefSeq" id="WP_150960413.1">
    <property type="nucleotide sequence ID" value="NZ_JBHTIU010000089.1"/>
</dbReference>
<dbReference type="Pfam" id="PF02767">
    <property type="entry name" value="DNA_pol3_beta_2"/>
    <property type="match status" value="1"/>
</dbReference>
<feature type="domain" description="DNA polymerase III beta sliding clamp C-terminal" evidence="13">
    <location>
        <begin position="255"/>
        <end position="377"/>
    </location>
</feature>
<comment type="function">
    <text evidence="10">Confers DNA tethering and processivity to DNA polymerases and other proteins. Acts as a clamp, forming a ring around DNA (a reaction catalyzed by the clamp-loading complex) which diffuses in an ATP-independent manner freely and bidirectionally along dsDNA. Initially characterized for its ability to contact the catalytic subunit of DNA polymerase III (Pol III), a complex, multichain enzyme responsible for most of the replicative synthesis in bacteria; Pol III exhibits 3'-5' exonuclease proofreading activity. The beta chain is required for initiation of replication as well as for processivity of DNA replication.</text>
</comment>
<sequence>MKLTILKDQLSESIQHVSKAISSRTTIPILSGIKIDATPKGVMLTASDTDISIQSFIPLENDGIENVQLVQTGSVVLPAKFFMEMVRKLPSEQIEIEAGENHQTIIRSGTAEFQLVGFDPEEYPLLPQVDEEKVISMSSDLLKAMIKQTSFAVSTSETTPILTGVLWSLTENNLKLIGCDRHRLASRESQIDTPPDQVIKSVVISGKTLSELNKILPDHNSLIDIVFTETLVLFKLSNVLFYTRVLEGVYPDTSKLIPQQFQTEMVIKSKSLMDAIDRAYLLTRENKANIVKLVMNDDQTIEISSSSSDLGKVKEVLPVSSHSGNLLQISFNSKFMLDALKVIDSEFVHIGFTGPMNPIVIQPEDGTRILQLILPYRTTS</sequence>
<evidence type="ECO:0000259" key="12">
    <source>
        <dbReference type="Pfam" id="PF02767"/>
    </source>
</evidence>
<dbReference type="PANTHER" id="PTHR30478:SF0">
    <property type="entry name" value="BETA SLIDING CLAMP"/>
    <property type="match status" value="1"/>
</dbReference>
<reference evidence="15" key="1">
    <citation type="journal article" date="2019" name="Int. J. Syst. Evol. Microbiol.">
        <title>The Global Catalogue of Microorganisms (GCM) 10K type strain sequencing project: providing services to taxonomists for standard genome sequencing and annotation.</title>
        <authorList>
            <consortium name="The Broad Institute Genomics Platform"/>
            <consortium name="The Broad Institute Genome Sequencing Center for Infectious Disease"/>
            <person name="Wu L."/>
            <person name="Ma J."/>
        </authorList>
    </citation>
    <scope>NUCLEOTIDE SEQUENCE [LARGE SCALE GENOMIC DNA]</scope>
    <source>
        <strain evidence="15">CCUG 57263</strain>
    </source>
</reference>
<dbReference type="Pfam" id="PF02768">
    <property type="entry name" value="DNA_pol3_beta_3"/>
    <property type="match status" value="1"/>
</dbReference>
<dbReference type="InterPro" id="IPR022634">
    <property type="entry name" value="DNA_polIII_beta_N"/>
</dbReference>
<evidence type="ECO:0000259" key="13">
    <source>
        <dbReference type="Pfam" id="PF02768"/>
    </source>
</evidence>
<dbReference type="InterPro" id="IPR001001">
    <property type="entry name" value="DNA_polIII_beta"/>
</dbReference>
<evidence type="ECO:0000256" key="3">
    <source>
        <dbReference type="ARBA" id="ARBA00021035"/>
    </source>
</evidence>
<keyword evidence="9" id="KW-0238">DNA-binding</keyword>
<evidence type="ECO:0000256" key="8">
    <source>
        <dbReference type="ARBA" id="ARBA00022932"/>
    </source>
</evidence>
<evidence type="ECO:0000313" key="15">
    <source>
        <dbReference type="Proteomes" id="UP001597120"/>
    </source>
</evidence>
<name>A0ABW3DHT4_9BACL</name>
<dbReference type="Proteomes" id="UP001597120">
    <property type="component" value="Unassembled WGS sequence"/>
</dbReference>
<dbReference type="Pfam" id="PF00712">
    <property type="entry name" value="DNA_pol3_beta"/>
    <property type="match status" value="1"/>
</dbReference>